<dbReference type="OrthoDB" id="288942at2759"/>
<evidence type="ECO:0000256" key="1">
    <source>
        <dbReference type="SAM" id="Coils"/>
    </source>
</evidence>
<keyword evidence="1" id="KW-0175">Coiled coil</keyword>
<comment type="caution">
    <text evidence="2">The sequence shown here is derived from an EMBL/GenBank/DDBJ whole genome shotgun (WGS) entry which is preliminary data.</text>
</comment>
<organism evidence="2 3">
    <name type="scientific">Psilocybe cyanescens</name>
    <dbReference type="NCBI Taxonomy" id="93625"/>
    <lineage>
        <taxon>Eukaryota</taxon>
        <taxon>Fungi</taxon>
        <taxon>Dikarya</taxon>
        <taxon>Basidiomycota</taxon>
        <taxon>Agaricomycotina</taxon>
        <taxon>Agaricomycetes</taxon>
        <taxon>Agaricomycetidae</taxon>
        <taxon>Agaricales</taxon>
        <taxon>Agaricineae</taxon>
        <taxon>Strophariaceae</taxon>
        <taxon>Psilocybe</taxon>
    </lineage>
</organism>
<name>A0A409VZQ8_PSICY</name>
<dbReference type="EMBL" id="NHYD01003851">
    <property type="protein sequence ID" value="PPQ71739.1"/>
    <property type="molecule type" value="Genomic_DNA"/>
</dbReference>
<dbReference type="PANTHER" id="PTHR38790:SF8">
    <property type="entry name" value="F-BOX DOMAIN-CONTAINING PROTEIN"/>
    <property type="match status" value="1"/>
</dbReference>
<accession>A0A409VZQ8</accession>
<evidence type="ECO:0000313" key="3">
    <source>
        <dbReference type="Proteomes" id="UP000283269"/>
    </source>
</evidence>
<keyword evidence="3" id="KW-1185">Reference proteome</keyword>
<dbReference type="InParanoid" id="A0A409VZQ8"/>
<dbReference type="PANTHER" id="PTHR38790">
    <property type="entry name" value="2EXR DOMAIN-CONTAINING PROTEIN-RELATED"/>
    <property type="match status" value="1"/>
</dbReference>
<dbReference type="Proteomes" id="UP000283269">
    <property type="component" value="Unassembled WGS sequence"/>
</dbReference>
<reference evidence="2 3" key="1">
    <citation type="journal article" date="2018" name="Evol. Lett.">
        <title>Horizontal gene cluster transfer increased hallucinogenic mushroom diversity.</title>
        <authorList>
            <person name="Reynolds H.T."/>
            <person name="Vijayakumar V."/>
            <person name="Gluck-Thaler E."/>
            <person name="Korotkin H.B."/>
            <person name="Matheny P.B."/>
            <person name="Slot J.C."/>
        </authorList>
    </citation>
    <scope>NUCLEOTIDE SEQUENCE [LARGE SCALE GENOMIC DNA]</scope>
    <source>
        <strain evidence="2 3">2631</strain>
    </source>
</reference>
<feature type="coiled-coil region" evidence="1">
    <location>
        <begin position="208"/>
        <end position="235"/>
    </location>
</feature>
<evidence type="ECO:0000313" key="2">
    <source>
        <dbReference type="EMBL" id="PPQ71739.1"/>
    </source>
</evidence>
<proteinExistence type="predicted"/>
<protein>
    <submittedName>
        <fullName evidence="2">Uncharacterized protein</fullName>
    </submittedName>
</protein>
<gene>
    <name evidence="2" type="ORF">CVT25_004792</name>
</gene>
<dbReference type="STRING" id="93625.A0A409VZQ8"/>
<sequence>MDRSLKSAGLMTRFLTPPSPAHSLIATLNGPLNPQSNCFLFGAIPPEIRHRIFSFALHSYDDASRPYPEYSYYSRPGYRYHQRINTNLLATCRRIYTETHDLAVSLNEHVFWCSSTRGPPRDFFDNPKWYFSKFTVEQRAAVVYIHLFTQLYWLERSESFRFFCELEDIHPLHLKITVRHTDWWFWELNTPLVMKYHWAGTFESMKKLEILDIELESIERDLDQMNTIVKNMVELFVVRAGSRTLTTQGNDITTKRYVGKAIYAYDWDSSSEESIYYSKQDNRWITGKPVQIPDPIPYVVSTIRWAKET</sequence>
<dbReference type="AlphaFoldDB" id="A0A409VZQ8"/>